<reference evidence="1 2" key="1">
    <citation type="submission" date="2008-03" db="EMBL/GenBank/DDBJ databases">
        <title>Complete sequence of plasmid1 of Beijerinckia indica subsp. indica ATCC 9039.</title>
        <authorList>
            <consortium name="US DOE Joint Genome Institute"/>
            <person name="Copeland A."/>
            <person name="Lucas S."/>
            <person name="Lapidus A."/>
            <person name="Glavina del Rio T."/>
            <person name="Dalin E."/>
            <person name="Tice H."/>
            <person name="Bruce D."/>
            <person name="Goodwin L."/>
            <person name="Pitluck S."/>
            <person name="LaButti K."/>
            <person name="Schmutz J."/>
            <person name="Larimer F."/>
            <person name="Land M."/>
            <person name="Hauser L."/>
            <person name="Kyrpides N."/>
            <person name="Mikhailova N."/>
            <person name="Dunfield P.F."/>
            <person name="Dedysh S.N."/>
            <person name="Liesack W."/>
            <person name="Saw J.H."/>
            <person name="Alam M."/>
            <person name="Chen Y."/>
            <person name="Murrell J.C."/>
            <person name="Richardson P."/>
        </authorList>
    </citation>
    <scope>NUCLEOTIDE SEQUENCE [LARGE SCALE GENOMIC DNA]</scope>
    <source>
        <strain evidence="2">ATCC 9039 / DSM 1715 / NCIMB 8712</strain>
        <plasmid evidence="1 2">pBIND01</plasmid>
    </source>
</reference>
<organism evidence="1 2">
    <name type="scientific">Beijerinckia indica subsp. indica (strain ATCC 9039 / DSM 1715 / NCIMB 8712)</name>
    <dbReference type="NCBI Taxonomy" id="395963"/>
    <lineage>
        <taxon>Bacteria</taxon>
        <taxon>Pseudomonadati</taxon>
        <taxon>Pseudomonadota</taxon>
        <taxon>Alphaproteobacteria</taxon>
        <taxon>Hyphomicrobiales</taxon>
        <taxon>Beijerinckiaceae</taxon>
        <taxon>Beijerinckia</taxon>
    </lineage>
</organism>
<geneLocation type="plasmid" evidence="1 2">
    <name>pBIND01</name>
</geneLocation>
<evidence type="ECO:0000313" key="1">
    <source>
        <dbReference type="EMBL" id="ACB97246.1"/>
    </source>
</evidence>
<name>B2IL46_BEII9</name>
<sequence length="136" mass="15896">MTWKFKTKKGVFDYAPEFEEQYSVNDDGTEIRLGGTISRSYTHLSFEYEGRGVKFRFSAMPITEYIKKNDLYNLGKVCTVYISSANKIYISHDLGLKIAEDIRDMLIDTYKYYRFSGDSHLEDVVFDQYAKAFLNI</sequence>
<evidence type="ECO:0000313" key="2">
    <source>
        <dbReference type="Proteomes" id="UP000001695"/>
    </source>
</evidence>
<accession>B2IL46</accession>
<keyword evidence="1" id="KW-0614">Plasmid</keyword>
<dbReference type="EMBL" id="CP001017">
    <property type="protein sequence ID" value="ACB97246.1"/>
    <property type="molecule type" value="Genomic_DNA"/>
</dbReference>
<gene>
    <name evidence="1" type="ordered locus">Bind_3694</name>
</gene>
<dbReference type="Proteomes" id="UP000001695">
    <property type="component" value="Plasmid pBIND01"/>
</dbReference>
<keyword evidence="2" id="KW-1185">Reference proteome</keyword>
<dbReference type="AlphaFoldDB" id="B2IL46"/>
<dbReference type="RefSeq" id="WP_012382859.1">
    <property type="nucleotide sequence ID" value="NC_010580.1"/>
</dbReference>
<protein>
    <submittedName>
        <fullName evidence="1">Uncharacterized protein</fullName>
    </submittedName>
</protein>
<proteinExistence type="predicted"/>
<dbReference type="KEGG" id="bid:Bind_3694"/>
<dbReference type="HOGENOM" id="CLU_1871377_0_0_5"/>